<evidence type="ECO:0000259" key="2">
    <source>
        <dbReference type="Pfam" id="PF00004"/>
    </source>
</evidence>
<feature type="region of interest" description="Disordered" evidence="1">
    <location>
        <begin position="50"/>
        <end position="72"/>
    </location>
</feature>
<dbReference type="InterPro" id="IPR050747">
    <property type="entry name" value="Mitochondrial_chaperone_BCS1"/>
</dbReference>
<evidence type="ECO:0000259" key="3">
    <source>
        <dbReference type="Pfam" id="PF25568"/>
    </source>
</evidence>
<evidence type="ECO:0008006" key="6">
    <source>
        <dbReference type="Google" id="ProtNLM"/>
    </source>
</evidence>
<evidence type="ECO:0000313" key="5">
    <source>
        <dbReference type="Proteomes" id="UP000734854"/>
    </source>
</evidence>
<keyword evidence="5" id="KW-1185">Reference proteome</keyword>
<dbReference type="InterPro" id="IPR027417">
    <property type="entry name" value="P-loop_NTPase"/>
</dbReference>
<name>A0A8J5IKQ2_ZINOF</name>
<dbReference type="InterPro" id="IPR003959">
    <property type="entry name" value="ATPase_AAA_core"/>
</dbReference>
<gene>
    <name evidence="4" type="ORF">ZIOFF_002082</name>
</gene>
<comment type="caution">
    <text evidence="4">The sequence shown here is derived from an EMBL/GenBank/DDBJ whole genome shotgun (WGS) entry which is preliminary data.</text>
</comment>
<protein>
    <recommendedName>
        <fullName evidence="6">ATPase AAA-type core domain-containing protein</fullName>
    </recommendedName>
</protein>
<dbReference type="Pfam" id="PF25568">
    <property type="entry name" value="AAA_lid_At3g28540"/>
    <property type="match status" value="1"/>
</dbReference>
<evidence type="ECO:0000313" key="4">
    <source>
        <dbReference type="EMBL" id="KAG6537004.1"/>
    </source>
</evidence>
<organism evidence="4 5">
    <name type="scientific">Zingiber officinale</name>
    <name type="common">Ginger</name>
    <name type="synonym">Amomum zingiber</name>
    <dbReference type="NCBI Taxonomy" id="94328"/>
    <lineage>
        <taxon>Eukaryota</taxon>
        <taxon>Viridiplantae</taxon>
        <taxon>Streptophyta</taxon>
        <taxon>Embryophyta</taxon>
        <taxon>Tracheophyta</taxon>
        <taxon>Spermatophyta</taxon>
        <taxon>Magnoliopsida</taxon>
        <taxon>Liliopsida</taxon>
        <taxon>Zingiberales</taxon>
        <taxon>Zingiberaceae</taxon>
        <taxon>Zingiber</taxon>
    </lineage>
</organism>
<evidence type="ECO:0000256" key="1">
    <source>
        <dbReference type="SAM" id="MobiDB-lite"/>
    </source>
</evidence>
<proteinExistence type="predicted"/>
<dbReference type="GO" id="GO:0005524">
    <property type="term" value="F:ATP binding"/>
    <property type="evidence" value="ECO:0007669"/>
    <property type="project" value="InterPro"/>
</dbReference>
<sequence>MKGEGRLECQQTSVYSLIHPPRSVLGTSSAKVTEWDIDCCLQLSGSRGEPRKEKKIKESKEKKAKESKEKGERKVTLSRLLNFIDDLWSTCGGDRRIIFTTNHVEKLGPRLIRKGRMVMHVELGHCEVEAFKVLAKNYLEVEAHPLFEKVRELLAAVKISSAAE</sequence>
<dbReference type="Proteomes" id="UP000734854">
    <property type="component" value="Unassembled WGS sequence"/>
</dbReference>
<dbReference type="SUPFAM" id="SSF52540">
    <property type="entry name" value="P-loop containing nucleoside triphosphate hydrolases"/>
    <property type="match status" value="1"/>
</dbReference>
<dbReference type="EMBL" id="JACMSC010000001">
    <property type="protein sequence ID" value="KAG6537004.1"/>
    <property type="molecule type" value="Genomic_DNA"/>
</dbReference>
<feature type="domain" description="AAA+ ATPase At3g28540-like C-terminal" evidence="3">
    <location>
        <begin position="126"/>
        <end position="160"/>
    </location>
</feature>
<dbReference type="InterPro" id="IPR058017">
    <property type="entry name" value="At3g28540-like_C"/>
</dbReference>
<reference evidence="4 5" key="1">
    <citation type="submission" date="2020-08" db="EMBL/GenBank/DDBJ databases">
        <title>Plant Genome Project.</title>
        <authorList>
            <person name="Zhang R.-G."/>
        </authorList>
    </citation>
    <scope>NUCLEOTIDE SEQUENCE [LARGE SCALE GENOMIC DNA]</scope>
    <source>
        <tissue evidence="4">Rhizome</tissue>
    </source>
</reference>
<dbReference type="PANTHER" id="PTHR23070">
    <property type="entry name" value="BCS1 AAA-TYPE ATPASE"/>
    <property type="match status" value="1"/>
</dbReference>
<dbReference type="AlphaFoldDB" id="A0A8J5IKQ2"/>
<dbReference type="GO" id="GO:0016887">
    <property type="term" value="F:ATP hydrolysis activity"/>
    <property type="evidence" value="ECO:0007669"/>
    <property type="project" value="InterPro"/>
</dbReference>
<dbReference type="Gene3D" id="3.40.50.300">
    <property type="entry name" value="P-loop containing nucleotide triphosphate hydrolases"/>
    <property type="match status" value="1"/>
</dbReference>
<feature type="domain" description="ATPase AAA-type core" evidence="2">
    <location>
        <begin position="65"/>
        <end position="123"/>
    </location>
</feature>
<dbReference type="Pfam" id="PF00004">
    <property type="entry name" value="AAA"/>
    <property type="match status" value="1"/>
</dbReference>
<accession>A0A8J5IKQ2</accession>